<sequence length="147" mass="17555">MLLLVQQNLYCKLFHIQYRKKGCLIMANETIIAYGLEYARDKEGYWTPTLQLPKLELNMWGMARKEYLKTNNPVEFDMMLMSGEIFTHLETIQTQAQERYETLIEQKREALGVTEELKEKDWLKWVQLANGIQEEARQEVLEEMIYI</sequence>
<gene>
    <name evidence="1" type="ORF">E2N93_09245</name>
</gene>
<comment type="caution">
    <text evidence="1">The sequence shown here is derived from an EMBL/GenBank/DDBJ whole genome shotgun (WGS) entry which is preliminary data.</text>
</comment>
<evidence type="ECO:0000313" key="1">
    <source>
        <dbReference type="EMBL" id="MCL3788183.1"/>
    </source>
</evidence>
<reference evidence="1 2" key="1">
    <citation type="submission" date="2019-03" db="EMBL/GenBank/DDBJ databases">
        <authorList>
            <person name="Molinero N."/>
            <person name="Sanchez B."/>
            <person name="Walker A."/>
            <person name="Duncan S."/>
            <person name="Delgado S."/>
            <person name="Margolles A."/>
        </authorList>
    </citation>
    <scope>NUCLEOTIDE SEQUENCE [LARGE SCALE GENOMIC DNA]</scope>
    <source>
        <strain evidence="1 2">IPLA60002</strain>
    </source>
</reference>
<protein>
    <submittedName>
        <fullName evidence="1">TnpV protein</fullName>
    </submittedName>
</protein>
<name>A0ABT0NIX4_9FIRM</name>
<keyword evidence="2" id="KW-1185">Reference proteome</keyword>
<organism evidence="1 2">
    <name type="scientific">Ruminococcus bromii</name>
    <dbReference type="NCBI Taxonomy" id="40518"/>
    <lineage>
        <taxon>Bacteria</taxon>
        <taxon>Bacillati</taxon>
        <taxon>Bacillota</taxon>
        <taxon>Clostridia</taxon>
        <taxon>Eubacteriales</taxon>
        <taxon>Oscillospiraceae</taxon>
        <taxon>Ruminococcus</taxon>
    </lineage>
</organism>
<dbReference type="EMBL" id="SNUZ01000012">
    <property type="protein sequence ID" value="MCL3788183.1"/>
    <property type="molecule type" value="Genomic_DNA"/>
</dbReference>
<dbReference type="Proteomes" id="UP001056693">
    <property type="component" value="Unassembled WGS sequence"/>
</dbReference>
<dbReference type="Pfam" id="PF14198">
    <property type="entry name" value="TnpV"/>
    <property type="match status" value="1"/>
</dbReference>
<accession>A0ABT0NIX4</accession>
<evidence type="ECO:0000313" key="2">
    <source>
        <dbReference type="Proteomes" id="UP001056693"/>
    </source>
</evidence>
<proteinExistence type="predicted"/>
<dbReference type="InterPro" id="IPR026989">
    <property type="entry name" value="TnpV"/>
</dbReference>